<dbReference type="EMBL" id="SVNY01000001">
    <property type="protein sequence ID" value="MBE6831973.1"/>
    <property type="molecule type" value="Genomic_DNA"/>
</dbReference>
<reference evidence="7" key="1">
    <citation type="submission" date="2019-04" db="EMBL/GenBank/DDBJ databases">
        <title>Evolution of Biomass-Degrading Anaerobic Consortia Revealed by Metagenomics.</title>
        <authorList>
            <person name="Peng X."/>
        </authorList>
    </citation>
    <scope>NUCLEOTIDE SEQUENCE</scope>
    <source>
        <strain evidence="7">SIG551</strain>
    </source>
</reference>
<keyword evidence="1 5" id="KW-0820">tRNA-binding</keyword>
<dbReference type="GO" id="GO:0000049">
    <property type="term" value="F:tRNA binding"/>
    <property type="evidence" value="ECO:0007669"/>
    <property type="project" value="UniProtKB-UniRule"/>
</dbReference>
<comment type="function">
    <text evidence="5">Key component of the ribosome quality control system (RQC), a ribosome-associated complex that mediates the extraction of incompletely synthesized nascent chains from stalled ribosomes and their subsequent degradation. RqcH recruits Ala-charged tRNA, and with RqcP directs the elongation of stalled nascent chains on 50S ribosomal subunits, leading to non-templated C-terminal alanine extensions (Ala tail). The Ala tail promotes nascent chain degradation. May add between 1 and at least 8 Ala residues. Binds to stalled 50S ribosomal subunits.</text>
</comment>
<keyword evidence="2 5" id="KW-0699">rRNA-binding</keyword>
<keyword evidence="3 5" id="KW-0694">RNA-binding</keyword>
<dbReference type="GO" id="GO:0072344">
    <property type="term" value="P:rescue of stalled ribosome"/>
    <property type="evidence" value="ECO:0007669"/>
    <property type="project" value="UniProtKB-UniRule"/>
</dbReference>
<comment type="caution">
    <text evidence="7">The sequence shown here is derived from an EMBL/GenBank/DDBJ whole genome shotgun (WGS) entry which is preliminary data.</text>
</comment>
<dbReference type="Pfam" id="PF05833">
    <property type="entry name" value="NFACT_N"/>
    <property type="match status" value="1"/>
</dbReference>
<comment type="subunit">
    <text evidence="5">Associates with stalled 50S ribosomal subunits. Binds to RqcP.</text>
</comment>
<dbReference type="InterPro" id="IPR051608">
    <property type="entry name" value="RQC_Subunit_NEMF"/>
</dbReference>
<name>A0A928Q1L0_9FIRM</name>
<evidence type="ECO:0000256" key="5">
    <source>
        <dbReference type="HAMAP-Rule" id="MF_00844"/>
    </source>
</evidence>
<organism evidence="7 8">
    <name type="scientific">Faecalispora sporosphaeroides</name>
    <dbReference type="NCBI Taxonomy" id="1549"/>
    <lineage>
        <taxon>Bacteria</taxon>
        <taxon>Bacillati</taxon>
        <taxon>Bacillota</taxon>
        <taxon>Clostridia</taxon>
        <taxon>Eubacteriales</taxon>
        <taxon>Oscillospiraceae</taxon>
        <taxon>Faecalispora</taxon>
    </lineage>
</organism>
<evidence type="ECO:0000313" key="7">
    <source>
        <dbReference type="EMBL" id="MBE6831973.1"/>
    </source>
</evidence>
<dbReference type="PANTHER" id="PTHR15239:SF6">
    <property type="entry name" value="RIBOSOME QUALITY CONTROL COMPLEX SUBUNIT NEMF"/>
    <property type="match status" value="1"/>
</dbReference>
<evidence type="ECO:0000256" key="3">
    <source>
        <dbReference type="ARBA" id="ARBA00022884"/>
    </source>
</evidence>
<evidence type="ECO:0000256" key="2">
    <source>
        <dbReference type="ARBA" id="ARBA00022730"/>
    </source>
</evidence>
<dbReference type="PANTHER" id="PTHR15239">
    <property type="entry name" value="NUCLEAR EXPORT MEDIATOR FACTOR NEMF"/>
    <property type="match status" value="1"/>
</dbReference>
<dbReference type="GO" id="GO:0043023">
    <property type="term" value="F:ribosomal large subunit binding"/>
    <property type="evidence" value="ECO:0007669"/>
    <property type="project" value="UniProtKB-UniRule"/>
</dbReference>
<feature type="domain" description="NFACT RNA-binding" evidence="6">
    <location>
        <begin position="466"/>
        <end position="563"/>
    </location>
</feature>
<gene>
    <name evidence="5" type="primary">rqcH</name>
    <name evidence="7" type="ORF">E7512_00040</name>
</gene>
<sequence>MALDGAFLRHLSRELEQAQGARVEKIYQPNREEMVFLLRTRAAQFKLLISARANSARIHFTRFVPENPKQPPMLCMLMRKRLSGAKLVQIRQPQLERLLFLDFEAVNELGDLVRLTVVSEIMGRYSNIILVDEAGRIVDALKRVDDEMSSERLVLPALWYELPPAQGKLCLLETQPQQVLNALLSQAKEMELSKGLLSVLQGVSPIVCRELQHRVGHGEQVMVHGMTDAQRERLLFFLGRLKQEVEECSGVPHLVLGTDKKPMDFSFLRPEQYGNSAVVREHASFSELLDAFYGERDRIDRMRVREQDLLRHLTTISDRLSRKINAQRGELAQCAEREHLRVCGDLLNANLYQLEPGLSSVELENFYEESLPKLRIRLDPRLTPSQNAQKYYRDYRKARTAEEKLTEQIAQAQQELLYLDTVLEELSRAETERDLIEIRQELQEQGYIKAPKGSKQRPTAAAAPMEFTVSDGFRVLVGRNNRQNDRLTLKLANNNDIWFHTKNIPGSHTILVTDGRTPTESALLDAARLAAAHSKGKSSSQVPVDYTQVRHVHKPAGAKPGMVIYENYRTMYVTPEE</sequence>
<dbReference type="GO" id="GO:1990112">
    <property type="term" value="C:RQC complex"/>
    <property type="evidence" value="ECO:0007669"/>
    <property type="project" value="TreeGrafter"/>
</dbReference>
<feature type="coiled-coil region" evidence="5">
    <location>
        <begin position="395"/>
        <end position="439"/>
    </location>
</feature>
<dbReference type="InterPro" id="IPR008532">
    <property type="entry name" value="NFACT_RNA-bd"/>
</dbReference>
<evidence type="ECO:0000259" key="6">
    <source>
        <dbReference type="Pfam" id="PF05670"/>
    </source>
</evidence>
<dbReference type="AlphaFoldDB" id="A0A928Q1L0"/>
<dbReference type="GO" id="GO:0019843">
    <property type="term" value="F:rRNA binding"/>
    <property type="evidence" value="ECO:0007669"/>
    <property type="project" value="UniProtKB-UniRule"/>
</dbReference>
<comment type="similarity">
    <text evidence="5">Belongs to the NEMF family.</text>
</comment>
<dbReference type="Pfam" id="PF05670">
    <property type="entry name" value="NFACT-R_1"/>
    <property type="match status" value="1"/>
</dbReference>
<keyword evidence="5" id="KW-0175">Coiled coil</keyword>
<accession>A0A928Q1L0</accession>
<evidence type="ECO:0000256" key="1">
    <source>
        <dbReference type="ARBA" id="ARBA00022555"/>
    </source>
</evidence>
<dbReference type="Proteomes" id="UP000754750">
    <property type="component" value="Unassembled WGS sequence"/>
</dbReference>
<keyword evidence="4 5" id="KW-0648">Protein biosynthesis</keyword>
<dbReference type="Gene3D" id="2.30.310.10">
    <property type="entry name" value="ibrinogen binding protein from staphylococcus aureus domain"/>
    <property type="match status" value="1"/>
</dbReference>
<dbReference type="HAMAP" id="MF_00844_B">
    <property type="entry name" value="RqcH_B"/>
    <property type="match status" value="1"/>
</dbReference>
<evidence type="ECO:0000313" key="8">
    <source>
        <dbReference type="Proteomes" id="UP000754750"/>
    </source>
</evidence>
<protein>
    <recommendedName>
        <fullName evidence="5">Rqc2 homolog RqcH</fullName>
        <shortName evidence="5">RqcH</shortName>
    </recommendedName>
</protein>
<dbReference type="RefSeq" id="WP_326839632.1">
    <property type="nucleotide sequence ID" value="NZ_SVNY01000001.1"/>
</dbReference>
<evidence type="ECO:0000256" key="4">
    <source>
        <dbReference type="ARBA" id="ARBA00022917"/>
    </source>
</evidence>
<proteinExistence type="inferred from homology"/>
<dbReference type="InterPro" id="IPR043682">
    <property type="entry name" value="RqcH_bacterial"/>
</dbReference>